<dbReference type="PROSITE" id="PS01054">
    <property type="entry name" value="TRANSALDOLASE_1"/>
    <property type="match status" value="1"/>
</dbReference>
<dbReference type="PROSITE" id="PS00958">
    <property type="entry name" value="TRANSALDOLASE_2"/>
    <property type="match status" value="1"/>
</dbReference>
<dbReference type="NCBIfam" id="TIGR00874">
    <property type="entry name" value="talAB"/>
    <property type="match status" value="1"/>
</dbReference>
<dbReference type="InterPro" id="IPR013785">
    <property type="entry name" value="Aldolase_TIM"/>
</dbReference>
<keyword evidence="6" id="KW-0704">Schiff base</keyword>
<dbReference type="PANTHER" id="PTHR10683:SF18">
    <property type="entry name" value="TRANSALDOLASE"/>
    <property type="match status" value="1"/>
</dbReference>
<comment type="pathway">
    <text evidence="1 8">Carbohydrate degradation; pentose phosphate pathway; D-glyceraldehyde 3-phosphate and beta-D-fructose 6-phosphate from D-ribose 5-phosphate and D-xylulose 5-phosphate (non-oxidative stage): step 2/3.</text>
</comment>
<comment type="catalytic activity">
    <reaction evidence="7 8">
        <text>D-sedoheptulose 7-phosphate + D-glyceraldehyde 3-phosphate = D-erythrose 4-phosphate + beta-D-fructose 6-phosphate</text>
        <dbReference type="Rhea" id="RHEA:17053"/>
        <dbReference type="ChEBI" id="CHEBI:16897"/>
        <dbReference type="ChEBI" id="CHEBI:57483"/>
        <dbReference type="ChEBI" id="CHEBI:57634"/>
        <dbReference type="ChEBI" id="CHEBI:59776"/>
        <dbReference type="EC" id="2.2.1.2"/>
    </reaction>
</comment>
<evidence type="ECO:0000313" key="9">
    <source>
        <dbReference type="EMBL" id="CAL1534153.1"/>
    </source>
</evidence>
<dbReference type="FunFam" id="3.20.20.70:FF:000088">
    <property type="entry name" value="Transaldolase"/>
    <property type="match status" value="1"/>
</dbReference>
<dbReference type="Proteomes" id="UP001497497">
    <property type="component" value="Unassembled WGS sequence"/>
</dbReference>
<keyword evidence="4 8" id="KW-0808">Transferase</keyword>
<gene>
    <name evidence="9" type="ORF">GSLYS_00008113001</name>
</gene>
<reference evidence="9 10" key="1">
    <citation type="submission" date="2024-04" db="EMBL/GenBank/DDBJ databases">
        <authorList>
            <consortium name="Genoscope - CEA"/>
            <person name="William W."/>
        </authorList>
    </citation>
    <scope>NUCLEOTIDE SEQUENCE [LARGE SCALE GENOMIC DNA]</scope>
</reference>
<evidence type="ECO:0000256" key="8">
    <source>
        <dbReference type="RuleBase" id="RU000501"/>
    </source>
</evidence>
<dbReference type="EMBL" id="CAXITT010000162">
    <property type="protein sequence ID" value="CAL1534153.1"/>
    <property type="molecule type" value="Genomic_DNA"/>
</dbReference>
<dbReference type="CDD" id="cd00957">
    <property type="entry name" value="Transaldolase_TalAB"/>
    <property type="match status" value="1"/>
</dbReference>
<evidence type="ECO:0000256" key="7">
    <source>
        <dbReference type="ARBA" id="ARBA00048810"/>
    </source>
</evidence>
<evidence type="ECO:0000256" key="6">
    <source>
        <dbReference type="ARBA" id="ARBA00023270"/>
    </source>
</evidence>
<dbReference type="EC" id="2.2.1.2" evidence="3 8"/>
<dbReference type="GO" id="GO:0005737">
    <property type="term" value="C:cytoplasm"/>
    <property type="evidence" value="ECO:0007669"/>
    <property type="project" value="InterPro"/>
</dbReference>
<dbReference type="NCBIfam" id="NF009001">
    <property type="entry name" value="PRK12346.1"/>
    <property type="match status" value="1"/>
</dbReference>
<comment type="similarity">
    <text evidence="2">Belongs to the transaldolase family. Type 1 subfamily.</text>
</comment>
<comment type="caution">
    <text evidence="9">The sequence shown here is derived from an EMBL/GenBank/DDBJ whole genome shotgun (WGS) entry which is preliminary data.</text>
</comment>
<dbReference type="InterPro" id="IPR018225">
    <property type="entry name" value="Transaldolase_AS"/>
</dbReference>
<accession>A0AAV2HJI5</accession>
<name>A0AAV2HJI5_LYMST</name>
<keyword evidence="10" id="KW-1185">Reference proteome</keyword>
<dbReference type="PANTHER" id="PTHR10683">
    <property type="entry name" value="TRANSALDOLASE"/>
    <property type="match status" value="1"/>
</dbReference>
<dbReference type="GO" id="GO:0004801">
    <property type="term" value="F:transaldolase activity"/>
    <property type="evidence" value="ECO:0007669"/>
    <property type="project" value="UniProtKB-EC"/>
</dbReference>
<evidence type="ECO:0000256" key="2">
    <source>
        <dbReference type="ARBA" id="ARBA00008012"/>
    </source>
</evidence>
<dbReference type="GO" id="GO:0005975">
    <property type="term" value="P:carbohydrate metabolic process"/>
    <property type="evidence" value="ECO:0007669"/>
    <property type="project" value="InterPro"/>
</dbReference>
<organism evidence="9 10">
    <name type="scientific">Lymnaea stagnalis</name>
    <name type="common">Great pond snail</name>
    <name type="synonym">Helix stagnalis</name>
    <dbReference type="NCBI Taxonomy" id="6523"/>
    <lineage>
        <taxon>Eukaryota</taxon>
        <taxon>Metazoa</taxon>
        <taxon>Spiralia</taxon>
        <taxon>Lophotrochozoa</taxon>
        <taxon>Mollusca</taxon>
        <taxon>Gastropoda</taxon>
        <taxon>Heterobranchia</taxon>
        <taxon>Euthyneura</taxon>
        <taxon>Panpulmonata</taxon>
        <taxon>Hygrophila</taxon>
        <taxon>Lymnaeoidea</taxon>
        <taxon>Lymnaeidae</taxon>
        <taxon>Lymnaea</taxon>
    </lineage>
</organism>
<evidence type="ECO:0000313" key="10">
    <source>
        <dbReference type="Proteomes" id="UP001497497"/>
    </source>
</evidence>
<dbReference type="Pfam" id="PF00923">
    <property type="entry name" value="TAL_FSA"/>
    <property type="match status" value="1"/>
</dbReference>
<protein>
    <recommendedName>
        <fullName evidence="3 8">Transaldolase</fullName>
        <ecNumber evidence="3 8">2.2.1.2</ecNumber>
    </recommendedName>
</protein>
<dbReference type="HAMAP" id="MF_00492">
    <property type="entry name" value="Transaldolase_1"/>
    <property type="match status" value="1"/>
</dbReference>
<comment type="function">
    <text evidence="8">Catalyzes the rate-limiting step of the non-oxidative phase in the pentose phosphate pathway. Catalyzes the reversible conversion of sedheptulose-7-phosphate and D-glyceraldehyde 3-phosphate into erythrose-4-phosphate and beta-D-fructose 6-phosphate.</text>
</comment>
<evidence type="ECO:0000256" key="3">
    <source>
        <dbReference type="ARBA" id="ARBA00013151"/>
    </source>
</evidence>
<dbReference type="SUPFAM" id="SSF51569">
    <property type="entry name" value="Aldolase"/>
    <property type="match status" value="1"/>
</dbReference>
<dbReference type="AlphaFoldDB" id="A0AAV2HJI5"/>
<dbReference type="GO" id="GO:0009052">
    <property type="term" value="P:pentose-phosphate shunt, non-oxidative branch"/>
    <property type="evidence" value="ECO:0007669"/>
    <property type="project" value="TreeGrafter"/>
</dbReference>
<dbReference type="Gene3D" id="3.20.20.70">
    <property type="entry name" value="Aldolase class I"/>
    <property type="match status" value="1"/>
</dbReference>
<dbReference type="InterPro" id="IPR004730">
    <property type="entry name" value="Transaldolase_1"/>
</dbReference>
<keyword evidence="5 8" id="KW-0570">Pentose shunt</keyword>
<sequence length="329" mass="36495">MSEPKKQTRSSLDQLKDITIVVADTGDFEAMKKFQPTDATTNPSLILAAASMPAYQKLIDDAVTYAKAQGGKEPQQLINALDKVCVNFGVEILKIIPGRVSTEVDARLSFDTEAMVEKAQKLIQLYKDAGIDKERILIKLASTWEGIQACRILESEFGIHCNMTLIFNFYQAVACADAGATLISPFVGRILDWFVSNTENKTFDPLEDPGVKSVTKIYNYYKKFGLKTVVMGASFRNTGEIFGLAGCDLLTISPALLDKLSQSTETVEKYLDEENAKSLDISKVTVTEQVFRWQMNEDQMATDKLSDGIRKFAADAVKLDNILREKLGQ</sequence>
<proteinExistence type="inferred from homology"/>
<evidence type="ECO:0000256" key="4">
    <source>
        <dbReference type="ARBA" id="ARBA00022679"/>
    </source>
</evidence>
<dbReference type="InterPro" id="IPR001585">
    <property type="entry name" value="TAL/FSA"/>
</dbReference>
<evidence type="ECO:0000256" key="1">
    <source>
        <dbReference type="ARBA" id="ARBA00004857"/>
    </source>
</evidence>
<evidence type="ECO:0000256" key="5">
    <source>
        <dbReference type="ARBA" id="ARBA00023126"/>
    </source>
</evidence>